<evidence type="ECO:0000313" key="5">
    <source>
        <dbReference type="EnsemblMetazoa" id="XP_028140110.2"/>
    </source>
</evidence>
<dbReference type="PROSITE" id="PS00375">
    <property type="entry name" value="UDPGT"/>
    <property type="match status" value="2"/>
</dbReference>
<dbReference type="CDD" id="cd03784">
    <property type="entry name" value="GT1_Gtf-like"/>
    <property type="match status" value="2"/>
</dbReference>
<protein>
    <recommendedName>
        <fullName evidence="7">UDP-glycosyltransferases domain-containing protein</fullName>
    </recommendedName>
</protein>
<dbReference type="InterPro" id="IPR002213">
    <property type="entry name" value="UDP_glucos_trans"/>
</dbReference>
<sequence length="1043" mass="119478">MLINVNFVIFFFCEVVLSVNAAKILILFNHFGKSHYFQGKALGHGLARAGHEVTMVSVFQDNKKVKGYKEIYLDGILESLGMETNFVKVPKMSSMRMLAMFHPYSLNYTESTLQHPKLQALMKSDETFDVIILEELTNAALKALSWHFKAPLILFCPFAPHTPVHILAGNSAPPAYVANTFLGYTHFMTFWERSVNTFTYIFEMLFYHWVTTPAQEDLMKKYFPDSPDLADIDKNVSLFLINDHESINSPIPHVPNMINILGFHLQDKTELPTDLKEYMDAAKDGAILFSFGSFIHPSEMDPKIKQAIIKSLGKLKQKVLWKTDEENFTGKPANMKLSKWVPQEAILAHPNCKLFITHGGFLSTIETIYHGVPILAVPFIGDQDLNSGRMVELGVGLKTEFSEITEEKLDYLLSQLLNNKKYSQNAKKRSNLIRDRPVKPIDLAVYWVEYVIRNKDLSHMRVAALELRWYQYLLLDVILVWGLGALVVIFILLLFIYSLYYYTVYSILKSLFCKKEKVKTSFFKLLVFAKNMRFNINFVLLLFCNGLGTLYSSKILLVFSYFGKSHYFQGKALGHGLARAGHDVTMVSAFQDHEKVKGYKEIYLDGIASKSGMDTNFLTCSDNSTTQMMLAFYQAGLNYVELSLGHPKFQELLKSNEKFDIVIVEDLICPPLKAVAWYFNAPLVLFSPFAPLSTFHAMAGNVAPPSYVVNTLQGKPRFMNFWERSSNMYTYLFEMLYEHFILYPKHETIMKKFFPGCPDMATVDKSVALFLINDHESVTAPIPHVPNMVNILGFHIKDKNALPKDLQEDMDAANNGVILFSFGSFVKPAQMDPQVKSAILNSLGKLNQTVLWKTDEVNIPGKPENVKLYKWLPQTDILAHKNCKLFITHAGFMSTIETIYYAVPILAIPFLGDQRTNTIRMMEMGIGLTTELEDITEQKLDFMLHQLLYNNTYQKNIQRRSALLKDRPVKPMDLIVYWVEYVIRHKDLSHMRVAGLELTWYQYLLLDVILAWTVGVLIVLLIICYILKHLLSMFTRTRKLKTN</sequence>
<dbReference type="GeneID" id="114334269"/>
<name>A0ABM5IRX6_DIAVI</name>
<keyword evidence="3" id="KW-0808">Transferase</keyword>
<dbReference type="Pfam" id="PF00201">
    <property type="entry name" value="UDPGT"/>
    <property type="match status" value="2"/>
</dbReference>
<dbReference type="InterPro" id="IPR050271">
    <property type="entry name" value="UDP-glycosyltransferase"/>
</dbReference>
<evidence type="ECO:0000256" key="4">
    <source>
        <dbReference type="SAM" id="Phobius"/>
    </source>
</evidence>
<feature type="transmembrane region" description="Helical" evidence="4">
    <location>
        <begin position="1000"/>
        <end position="1027"/>
    </location>
</feature>
<feature type="transmembrane region" description="Helical" evidence="4">
    <location>
        <begin position="469"/>
        <end position="502"/>
    </location>
</feature>
<evidence type="ECO:0000256" key="3">
    <source>
        <dbReference type="ARBA" id="ARBA00022679"/>
    </source>
</evidence>
<dbReference type="PANTHER" id="PTHR48043:SF159">
    <property type="entry name" value="EG:EG0003.4 PROTEIN-RELATED"/>
    <property type="match status" value="1"/>
</dbReference>
<evidence type="ECO:0008006" key="7">
    <source>
        <dbReference type="Google" id="ProtNLM"/>
    </source>
</evidence>
<dbReference type="RefSeq" id="XP_028140110.2">
    <property type="nucleotide sequence ID" value="XM_028284309.2"/>
</dbReference>
<keyword evidence="2" id="KW-0328">Glycosyltransferase</keyword>
<dbReference type="SUPFAM" id="SSF53756">
    <property type="entry name" value="UDP-Glycosyltransferase/glycogen phosphorylase"/>
    <property type="match status" value="2"/>
</dbReference>
<keyword evidence="4" id="KW-1133">Transmembrane helix</keyword>
<accession>A0ABM5IRX6</accession>
<keyword evidence="4" id="KW-0472">Membrane</keyword>
<keyword evidence="6" id="KW-1185">Reference proteome</keyword>
<dbReference type="Gene3D" id="3.40.50.2000">
    <property type="entry name" value="Glycogen Phosphorylase B"/>
    <property type="match status" value="3"/>
</dbReference>
<dbReference type="InterPro" id="IPR035595">
    <property type="entry name" value="UDP_glycos_trans_CS"/>
</dbReference>
<dbReference type="Proteomes" id="UP001652700">
    <property type="component" value="Unplaced"/>
</dbReference>
<dbReference type="PANTHER" id="PTHR48043">
    <property type="entry name" value="EG:EG0003.4 PROTEIN-RELATED"/>
    <property type="match status" value="1"/>
</dbReference>
<organism evidence="5 6">
    <name type="scientific">Diabrotica virgifera virgifera</name>
    <name type="common">western corn rootworm</name>
    <dbReference type="NCBI Taxonomy" id="50390"/>
    <lineage>
        <taxon>Eukaryota</taxon>
        <taxon>Metazoa</taxon>
        <taxon>Ecdysozoa</taxon>
        <taxon>Arthropoda</taxon>
        <taxon>Hexapoda</taxon>
        <taxon>Insecta</taxon>
        <taxon>Pterygota</taxon>
        <taxon>Neoptera</taxon>
        <taxon>Endopterygota</taxon>
        <taxon>Coleoptera</taxon>
        <taxon>Polyphaga</taxon>
        <taxon>Cucujiformia</taxon>
        <taxon>Chrysomeloidea</taxon>
        <taxon>Chrysomelidae</taxon>
        <taxon>Galerucinae</taxon>
        <taxon>Diabroticina</taxon>
        <taxon>Diabroticites</taxon>
        <taxon>Diabrotica</taxon>
    </lineage>
</organism>
<dbReference type="EnsemblMetazoa" id="XM_028284309.2">
    <property type="protein sequence ID" value="XP_028140110.2"/>
    <property type="gene ID" value="LOC114334269"/>
</dbReference>
<evidence type="ECO:0000313" key="6">
    <source>
        <dbReference type="Proteomes" id="UP001652700"/>
    </source>
</evidence>
<reference evidence="5" key="1">
    <citation type="submission" date="2025-05" db="UniProtKB">
        <authorList>
            <consortium name="EnsemblMetazoa"/>
        </authorList>
    </citation>
    <scope>IDENTIFICATION</scope>
</reference>
<feature type="transmembrane region" description="Helical" evidence="4">
    <location>
        <begin position="538"/>
        <end position="562"/>
    </location>
</feature>
<evidence type="ECO:0000256" key="1">
    <source>
        <dbReference type="ARBA" id="ARBA00009995"/>
    </source>
</evidence>
<comment type="similarity">
    <text evidence="1">Belongs to the UDP-glycosyltransferase family.</text>
</comment>
<proteinExistence type="inferred from homology"/>
<evidence type="ECO:0000256" key="2">
    <source>
        <dbReference type="ARBA" id="ARBA00022676"/>
    </source>
</evidence>
<keyword evidence="4" id="KW-0812">Transmembrane</keyword>